<evidence type="ECO:0000256" key="13">
    <source>
        <dbReference type="SAM" id="Phobius"/>
    </source>
</evidence>
<dbReference type="InterPro" id="IPR032675">
    <property type="entry name" value="LRR_dom_sf"/>
</dbReference>
<keyword evidence="4" id="KW-0433">Leucine-rich repeat</keyword>
<feature type="compositionally biased region" description="Basic residues" evidence="12">
    <location>
        <begin position="1801"/>
        <end position="1817"/>
    </location>
</feature>
<feature type="transmembrane region" description="Helical" evidence="13">
    <location>
        <begin position="793"/>
        <end position="816"/>
    </location>
</feature>
<dbReference type="Proteomes" id="UP000070412">
    <property type="component" value="Unassembled WGS sequence"/>
</dbReference>
<dbReference type="EMBL" id="WVUK01000056">
    <property type="protein sequence ID" value="KAF7492780.1"/>
    <property type="molecule type" value="Genomic_DNA"/>
</dbReference>
<feature type="region of interest" description="Disordered" evidence="12">
    <location>
        <begin position="1787"/>
        <end position="1817"/>
    </location>
</feature>
<feature type="transmembrane region" description="Helical" evidence="13">
    <location>
        <begin position="828"/>
        <end position="852"/>
    </location>
</feature>
<gene>
    <name evidence="15" type="ORF">SSS_2437</name>
</gene>
<evidence type="ECO:0000256" key="10">
    <source>
        <dbReference type="ARBA" id="ARBA00023170"/>
    </source>
</evidence>
<dbReference type="PANTHER" id="PTHR24372">
    <property type="entry name" value="GLYCOPROTEIN HORMONE RECEPTOR"/>
    <property type="match status" value="1"/>
</dbReference>
<dbReference type="PRINTS" id="PR00373">
    <property type="entry name" value="GLYCHORMONER"/>
</dbReference>
<feature type="compositionally biased region" description="Polar residues" evidence="12">
    <location>
        <begin position="1317"/>
        <end position="1350"/>
    </location>
</feature>
<feature type="compositionally biased region" description="Basic and acidic residues" evidence="12">
    <location>
        <begin position="1143"/>
        <end position="1162"/>
    </location>
</feature>
<dbReference type="PROSITE" id="PS50262">
    <property type="entry name" value="G_PROTEIN_RECEP_F1_2"/>
    <property type="match status" value="1"/>
</dbReference>
<dbReference type="Gene3D" id="1.20.1070.10">
    <property type="entry name" value="Rhodopsin 7-helix transmembrane proteins"/>
    <property type="match status" value="1"/>
</dbReference>
<dbReference type="FunFam" id="1.20.1070.10:FF:000156">
    <property type="entry name" value="Lutropin-choriogonadotropic hormone receptor"/>
    <property type="match status" value="1"/>
</dbReference>
<feature type="domain" description="G-protein coupled receptors family 1 profile" evidence="14">
    <location>
        <begin position="807"/>
        <end position="1057"/>
    </location>
</feature>
<feature type="compositionally biased region" description="Low complexity" evidence="12">
    <location>
        <begin position="1468"/>
        <end position="1483"/>
    </location>
</feature>
<dbReference type="GO" id="GO:0007189">
    <property type="term" value="P:adenylate cyclase-activating G protein-coupled receptor signaling pathway"/>
    <property type="evidence" value="ECO:0007669"/>
    <property type="project" value="TreeGrafter"/>
</dbReference>
<feature type="region of interest" description="Disordered" evidence="12">
    <location>
        <begin position="1142"/>
        <end position="1162"/>
    </location>
</feature>
<feature type="transmembrane region" description="Helical" evidence="13">
    <location>
        <begin position="872"/>
        <end position="897"/>
    </location>
</feature>
<feature type="region of interest" description="Disordered" evidence="12">
    <location>
        <begin position="1423"/>
        <end position="1485"/>
    </location>
</feature>
<keyword evidence="17" id="KW-1185">Reference proteome</keyword>
<feature type="compositionally biased region" description="Polar residues" evidence="12">
    <location>
        <begin position="1454"/>
        <end position="1467"/>
    </location>
</feature>
<dbReference type="GO" id="GO:0016500">
    <property type="term" value="F:protein-hormone receptor activity"/>
    <property type="evidence" value="ECO:0007669"/>
    <property type="project" value="InterPro"/>
</dbReference>
<evidence type="ECO:0000256" key="11">
    <source>
        <dbReference type="ARBA" id="ARBA00023224"/>
    </source>
</evidence>
<feature type="transmembrane region" description="Helical" evidence="13">
    <location>
        <begin position="1005"/>
        <end position="1028"/>
    </location>
</feature>
<keyword evidence="6" id="KW-0677">Repeat</keyword>
<keyword evidence="5 13" id="KW-0812">Transmembrane</keyword>
<dbReference type="EnsemblMetazoa" id="SSS_2437s_mrna">
    <property type="protein sequence ID" value="KAF7492780.1"/>
    <property type="gene ID" value="SSS_2437"/>
</dbReference>
<comment type="similarity">
    <text evidence="2">Belongs to the G-protein coupled receptor 1 family.</text>
</comment>
<dbReference type="SUPFAM" id="SSF52058">
    <property type="entry name" value="L domain-like"/>
    <property type="match status" value="2"/>
</dbReference>
<evidence type="ECO:0000256" key="9">
    <source>
        <dbReference type="ARBA" id="ARBA00023136"/>
    </source>
</evidence>
<accession>A0A834VEJ8</accession>
<keyword evidence="9 13" id="KW-0472">Membrane</keyword>
<dbReference type="SMART" id="SM00365">
    <property type="entry name" value="LRR_SD22"/>
    <property type="match status" value="6"/>
</dbReference>
<feature type="region of interest" description="Disordered" evidence="12">
    <location>
        <begin position="136"/>
        <end position="163"/>
    </location>
</feature>
<feature type="region of interest" description="Disordered" evidence="12">
    <location>
        <begin position="1748"/>
        <end position="1771"/>
    </location>
</feature>
<dbReference type="InterPro" id="IPR000276">
    <property type="entry name" value="GPCR_Rhodpsn"/>
</dbReference>
<dbReference type="InterPro" id="IPR017452">
    <property type="entry name" value="GPCR_Rhodpsn_7TM"/>
</dbReference>
<evidence type="ECO:0000256" key="4">
    <source>
        <dbReference type="ARBA" id="ARBA00022614"/>
    </source>
</evidence>
<keyword evidence="11" id="KW-0807">Transducer</keyword>
<evidence type="ECO:0000256" key="2">
    <source>
        <dbReference type="ARBA" id="ARBA00010663"/>
    </source>
</evidence>
<reference evidence="16" key="3">
    <citation type="submission" date="2022-06" db="UniProtKB">
        <authorList>
            <consortium name="EnsemblMetazoa"/>
        </authorList>
    </citation>
    <scope>IDENTIFICATION</scope>
</reference>
<dbReference type="GO" id="GO:0008528">
    <property type="term" value="F:G protein-coupled peptide receptor activity"/>
    <property type="evidence" value="ECO:0007669"/>
    <property type="project" value="TreeGrafter"/>
</dbReference>
<evidence type="ECO:0000313" key="16">
    <source>
        <dbReference type="EnsemblMetazoa" id="KAF7492780.1"/>
    </source>
</evidence>
<keyword evidence="7 13" id="KW-1133">Transmembrane helix</keyword>
<feature type="compositionally biased region" description="Polar residues" evidence="12">
    <location>
        <begin position="55"/>
        <end position="64"/>
    </location>
</feature>
<evidence type="ECO:0000313" key="15">
    <source>
        <dbReference type="EMBL" id="KAF7492780.1"/>
    </source>
</evidence>
<feature type="compositionally biased region" description="Polar residues" evidence="12">
    <location>
        <begin position="136"/>
        <end position="153"/>
    </location>
</feature>
<reference evidence="17" key="1">
    <citation type="journal article" date="2020" name="PLoS Negl. Trop. Dis.">
        <title>High-quality nuclear genome for Sarcoptes scabiei-A critical resource for a neglected parasite.</title>
        <authorList>
            <person name="Korhonen P.K."/>
            <person name="Gasser R.B."/>
            <person name="Ma G."/>
            <person name="Wang T."/>
            <person name="Stroehlein A.J."/>
            <person name="Young N.D."/>
            <person name="Ang C.S."/>
            <person name="Fernando D.D."/>
            <person name="Lu H.C."/>
            <person name="Taylor S."/>
            <person name="Reynolds S.L."/>
            <person name="Mofiz E."/>
            <person name="Najaraj S.H."/>
            <person name="Gowda H."/>
            <person name="Madugundu A."/>
            <person name="Renuse S."/>
            <person name="Holt D."/>
            <person name="Pandey A."/>
            <person name="Papenfuss A.T."/>
            <person name="Fischer K."/>
        </authorList>
    </citation>
    <scope>NUCLEOTIDE SEQUENCE [LARGE SCALE GENOMIC DNA]</scope>
</reference>
<dbReference type="PRINTS" id="PR00237">
    <property type="entry name" value="GPCRRHODOPSN"/>
</dbReference>
<comment type="subcellular location">
    <subcellularLocation>
        <location evidence="1">Cell membrane</location>
        <topology evidence="1">Multi-pass membrane protein</topology>
    </subcellularLocation>
</comment>
<feature type="transmembrane region" description="Helical" evidence="13">
    <location>
        <begin position="917"/>
        <end position="937"/>
    </location>
</feature>
<keyword evidence="8" id="KW-0297">G-protein coupled receptor</keyword>
<dbReference type="GO" id="GO:0009755">
    <property type="term" value="P:hormone-mediated signaling pathway"/>
    <property type="evidence" value="ECO:0007669"/>
    <property type="project" value="TreeGrafter"/>
</dbReference>
<feature type="compositionally biased region" description="Basic and acidic residues" evidence="12">
    <location>
        <begin position="1351"/>
        <end position="1375"/>
    </location>
</feature>
<keyword evidence="10 15" id="KW-0675">Receptor</keyword>
<evidence type="ECO:0000259" key="14">
    <source>
        <dbReference type="PROSITE" id="PS50262"/>
    </source>
</evidence>
<dbReference type="PANTHER" id="PTHR24372:SF82">
    <property type="entry name" value="RICKETS"/>
    <property type="match status" value="1"/>
</dbReference>
<feature type="compositionally biased region" description="Polar residues" evidence="12">
    <location>
        <begin position="1748"/>
        <end position="1759"/>
    </location>
</feature>
<name>A0A834VEJ8_SARSC</name>
<dbReference type="PROSITE" id="PS51450">
    <property type="entry name" value="LRR"/>
    <property type="match status" value="4"/>
</dbReference>
<evidence type="ECO:0000256" key="8">
    <source>
        <dbReference type="ARBA" id="ARBA00023040"/>
    </source>
</evidence>
<feature type="region of interest" description="Disordered" evidence="12">
    <location>
        <begin position="52"/>
        <end position="78"/>
    </location>
</feature>
<feature type="transmembrane region" description="Helical" evidence="13">
    <location>
        <begin position="957"/>
        <end position="984"/>
    </location>
</feature>
<dbReference type="OrthoDB" id="6511460at2759"/>
<feature type="compositionally biased region" description="Low complexity" evidence="12">
    <location>
        <begin position="1442"/>
        <end position="1453"/>
    </location>
</feature>
<evidence type="ECO:0000313" key="17">
    <source>
        <dbReference type="Proteomes" id="UP000070412"/>
    </source>
</evidence>
<reference evidence="15" key="2">
    <citation type="submission" date="2020-01" db="EMBL/GenBank/DDBJ databases">
        <authorList>
            <person name="Korhonen P.K.K."/>
            <person name="Guangxu M.G."/>
            <person name="Wang T.W."/>
            <person name="Stroehlein A.J.S."/>
            <person name="Young N.D."/>
            <person name="Ang C.-S.A."/>
            <person name="Fernando D.W.F."/>
            <person name="Lu H.L."/>
            <person name="Taylor S.T."/>
            <person name="Ehtesham M.E.M."/>
            <person name="Najaraj S.H.N."/>
            <person name="Harsha G.H.G."/>
            <person name="Madugundu A.M."/>
            <person name="Renuse S.R."/>
            <person name="Holt D.H."/>
            <person name="Pandey A.P."/>
            <person name="Papenfuss A.P."/>
            <person name="Gasser R.B.G."/>
            <person name="Fischer K.F."/>
        </authorList>
    </citation>
    <scope>NUCLEOTIDE SEQUENCE</scope>
    <source>
        <strain evidence="15">SSS_KF_BRIS2020</strain>
    </source>
</reference>
<dbReference type="InterPro" id="IPR003591">
    <property type="entry name" value="Leu-rich_rpt_typical-subtyp"/>
</dbReference>
<evidence type="ECO:0000256" key="3">
    <source>
        <dbReference type="ARBA" id="ARBA00022475"/>
    </source>
</evidence>
<evidence type="ECO:0000256" key="6">
    <source>
        <dbReference type="ARBA" id="ARBA00022737"/>
    </source>
</evidence>
<proteinExistence type="inferred from homology"/>
<evidence type="ECO:0000256" key="1">
    <source>
        <dbReference type="ARBA" id="ARBA00004651"/>
    </source>
</evidence>
<feature type="compositionally biased region" description="Low complexity" evidence="12">
    <location>
        <begin position="65"/>
        <end position="76"/>
    </location>
</feature>
<dbReference type="CDD" id="cd15136">
    <property type="entry name" value="7tmA_Glyco_hormone_R"/>
    <property type="match status" value="1"/>
</dbReference>
<dbReference type="Pfam" id="PF00001">
    <property type="entry name" value="7tm_1"/>
    <property type="match status" value="1"/>
</dbReference>
<feature type="compositionally biased region" description="Polar residues" evidence="12">
    <location>
        <begin position="1423"/>
        <end position="1441"/>
    </location>
</feature>
<organism evidence="15">
    <name type="scientific">Sarcoptes scabiei</name>
    <name type="common">Itch mite</name>
    <name type="synonym">Acarus scabiei</name>
    <dbReference type="NCBI Taxonomy" id="52283"/>
    <lineage>
        <taxon>Eukaryota</taxon>
        <taxon>Metazoa</taxon>
        <taxon>Ecdysozoa</taxon>
        <taxon>Arthropoda</taxon>
        <taxon>Chelicerata</taxon>
        <taxon>Arachnida</taxon>
        <taxon>Acari</taxon>
        <taxon>Acariformes</taxon>
        <taxon>Sarcoptiformes</taxon>
        <taxon>Astigmata</taxon>
        <taxon>Psoroptidia</taxon>
        <taxon>Sarcoptoidea</taxon>
        <taxon>Sarcoptidae</taxon>
        <taxon>Sarcoptinae</taxon>
        <taxon>Sarcoptes</taxon>
    </lineage>
</organism>
<dbReference type="InterPro" id="IPR001611">
    <property type="entry name" value="Leu-rich_rpt"/>
</dbReference>
<keyword evidence="3" id="KW-1003">Cell membrane</keyword>
<evidence type="ECO:0000256" key="12">
    <source>
        <dbReference type="SAM" id="MobiDB-lite"/>
    </source>
</evidence>
<sequence>MIIMMMFMKMMTKQLSFIRKMIIILLLVMMILLMIAIKSIYSIIINDLDNDGDSQESSPNTKTINENTNRNQNSNSDKNDVEYWCPKPCWCQEEFDQQQTSVKQLATFWLPSSSSTFSSDPNRLDETIGRRRYQINKHSSSSSNMNGQLNTTDGDSRMDPTITPSSPLKTTAVFIAIDCGRKKIDDLQTLPLENSFSELHRQRQQQSSPKAIIRTLVLSHNQIKSIDSEHFGNEYYWQTNLIALWLDDNLLQWIPSEVFSEFSSLQYLNLAFNRINRLEPKSFIGLRNLLKLDLGSNQIKTFPSGIISPSILVSLTEINLRQNQIEKIPANAFTRNDFFDDFNYDDDVQNESNGKSFVKISYQNETIMMISDDEERRDNNQNQNLASKLNRTISTPLNLLPVSTREPRLMIKSSPIVNFDLSFNPLQEIHFNAFEQMPKLRKIYLSEIRQQKVFPNLFGCDSLEHIRFDRSRLISISDNLCQQVGRTLKSLDVRSNQIDRIPPLNDCRHLRLIDLSYNEINRIRPRTFVNLSKLIDLSLNHNLIDVIEEETFVGLKSLKVLNMESNRIEQIDPKAFVPLRSLRDLNLGYNQFPDLPTEGITNIIEIKVHGNRNLREFPPVESFPFVQTLAMSYAYHCCLFQDRKQLINSELSSGSLDQLSRFPDTHDSILWLENIKDDNVNLTIDELAQQFWKLYNPQNSIPDIESNDDKRDGFSTNPQQNLNFDMFVNDLHTALRSPNIYQRINMIDDDENLESRVYFQQNSYQTDKPVRCLPRPDPFLPCKDLFDWWTLRLGVWIVFPLALIGNGTVLVVLVFGRRKRRRSSKLDVPRFLVCNLAVADFFMGIYLSMLAIMDAITFGYFRSYAIRWQNSFICQFTGFTGVFSAELSVYTLAVITLERNYAITHAMHLNKRLSLRAASIVMSFGWFFALLMATLPLFGVNDYRKVAVCLPFEIDNLVSLCYVIILIVFNGLAFILLMGCYLRMYCAIRGSQAWNSNDTKIAMRMALLVFTDFLCWAPIAFFTITALLGWQLITLEEAKIFTIFVLPLNACANPFLYAFFTKQFKKECNNLYKRVESIKFFHHHHRRSRQFDHGGGAGGGCRQSNQTTTPPSLLSDCKICGHRENDVQKFFPNVPEFHQYHVRQKDCKKEDNDDAENDKVEKDNKIEQKSEILKQIERDNEERLHRNGNPDGCECQCHQKRRQQHHRHYHHRHQVLAKQPRSKQLSLKDTETIENNQTYGGLFFRNLLSPTLKNIRRTSSSQSKQFKSNSIIYQSNYRKNHIHMTFEEELLHSPLPPNSNEINDDPECSEMKRKFQRISQRQNHQSSRNESYASSMVIGSNQSNRNGNQKEMTEEKQNQKSEENRSNRSDRDDHRRYIKHHHPTTRAMTTGILMLKNKLTRNNKNYVRKLSSDSQYEFSYYSNRKDSTSTTGRLSISSDNPTKSTTSSTFISSGIWNSSTTNQRSSLSNPNENASDSDNNNGDDQQEKELVLNYNQYQRMIELSIRFDARIKNHLLESNNEIDLECKNILEKTSKTTGYILLDFFLNDFYDMVSRKHHLAHPETYRIHNNDQNEIDDDETEQSYRKDLEDYNRAKHIDSEREKSENFDEKNKKKFATDKRKLMILFLLDKIDPATLNRFDCFFSNLEVLLLLERNVDGDGDETSESKRIRLKLGDCQECLELFLIENLINYLDEGFCHIPDEKYFQTLMIDSLIFRCDLTIHRRELMEINEESFTPNSLVSDRYSNGNFNDCSNGQQTKSSKRSPASKMMNSSHEKIMTFIQNLLTKSNGKHSQTEESSSTRRKRSNRSTMRALRRKHPKSIVTEAINQCGKRRSSSAFALSEEIYTKFPEIIYDKQMYVKSCSQLQVLESNESSNSNLNKSDSIPDVRSRSAISDVIIRINEDAIQKSSSNSVYGGSGGITTMLTTNTTTFGTFKTEKILIPTFNSDREISYDGDGFERHRYHHTHKTLHIDEQNNHYHSYEFIA</sequence>
<dbReference type="GO" id="GO:0005886">
    <property type="term" value="C:plasma membrane"/>
    <property type="evidence" value="ECO:0007669"/>
    <property type="project" value="UniProtKB-SubCell"/>
</dbReference>
<evidence type="ECO:0000256" key="7">
    <source>
        <dbReference type="ARBA" id="ARBA00022989"/>
    </source>
</evidence>
<dbReference type="Pfam" id="PF13855">
    <property type="entry name" value="LRR_8"/>
    <property type="match status" value="2"/>
</dbReference>
<feature type="region of interest" description="Disordered" evidence="12">
    <location>
        <begin position="1313"/>
        <end position="1391"/>
    </location>
</feature>
<evidence type="ECO:0000256" key="5">
    <source>
        <dbReference type="ARBA" id="ARBA00022692"/>
    </source>
</evidence>
<dbReference type="SUPFAM" id="SSF81321">
    <property type="entry name" value="Family A G protein-coupled receptor-like"/>
    <property type="match status" value="1"/>
</dbReference>
<protein>
    <submittedName>
        <fullName evidence="15">Follicle-stimulating hormone receptor</fullName>
    </submittedName>
</protein>
<dbReference type="SMART" id="SM00369">
    <property type="entry name" value="LRR_TYP"/>
    <property type="match status" value="9"/>
</dbReference>
<dbReference type="InterPro" id="IPR002131">
    <property type="entry name" value="Gphrmn_rcpt_fam"/>
</dbReference>
<dbReference type="Gene3D" id="3.80.10.10">
    <property type="entry name" value="Ribonuclease Inhibitor"/>
    <property type="match status" value="2"/>
</dbReference>